<evidence type="ECO:0000313" key="4">
    <source>
        <dbReference type="Proteomes" id="UP001050975"/>
    </source>
</evidence>
<protein>
    <submittedName>
        <fullName evidence="3">Glycerophosphoryl diester phosphodiesterase</fullName>
    </submittedName>
</protein>
<feature type="transmembrane region" description="Helical" evidence="1">
    <location>
        <begin position="12"/>
        <end position="35"/>
    </location>
</feature>
<gene>
    <name evidence="3" type="ORF">MiSe_90350</name>
</gene>
<keyword evidence="4" id="KW-1185">Reference proteome</keyword>
<dbReference type="GO" id="GO:0006629">
    <property type="term" value="P:lipid metabolic process"/>
    <property type="evidence" value="ECO:0007669"/>
    <property type="project" value="InterPro"/>
</dbReference>
<dbReference type="InterPro" id="IPR030395">
    <property type="entry name" value="GP_PDE_dom"/>
</dbReference>
<dbReference type="SUPFAM" id="SSF51695">
    <property type="entry name" value="PLC-like phosphodiesterases"/>
    <property type="match status" value="1"/>
</dbReference>
<keyword evidence="1" id="KW-0472">Membrane</keyword>
<dbReference type="PANTHER" id="PTHR43805">
    <property type="entry name" value="GLYCEROPHOSPHORYL DIESTER PHOSPHODIESTERASE"/>
    <property type="match status" value="1"/>
</dbReference>
<dbReference type="EMBL" id="BLAY01000306">
    <property type="protein sequence ID" value="GET44209.1"/>
    <property type="molecule type" value="Genomic_DNA"/>
</dbReference>
<comment type="caution">
    <text evidence="3">The sequence shown here is derived from an EMBL/GenBank/DDBJ whole genome shotgun (WGS) entry which is preliminary data.</text>
</comment>
<dbReference type="Proteomes" id="UP001050975">
    <property type="component" value="Unassembled WGS sequence"/>
</dbReference>
<dbReference type="Pfam" id="PF03009">
    <property type="entry name" value="GDPD"/>
    <property type="match status" value="1"/>
</dbReference>
<keyword evidence="1" id="KW-0812">Transmembrane</keyword>
<dbReference type="AlphaFoldDB" id="A0AAV3XNV1"/>
<dbReference type="RefSeq" id="WP_226593816.1">
    <property type="nucleotide sequence ID" value="NZ_BLAY01000306.1"/>
</dbReference>
<dbReference type="PROSITE" id="PS51704">
    <property type="entry name" value="GP_PDE"/>
    <property type="match status" value="1"/>
</dbReference>
<proteinExistence type="predicted"/>
<sequence length="328" mass="37677">MTRRQRVKSLKFKYVLLSLGGLTTIILGIIAYLYFPRPLPPKPSSFTLIAHRGVHQTFPFDNLNNETCTATIIYPPTHNFLENTIASIREAFKYGADMVEIDIHPTTDKQLAIFHDWKIDCRTNGKGVTHEQSMTTLKKLDIGYGYTADNGKTYPFRGKFVGMMPTFEQVMREFPDRKFLVDQKDQFENTVKILADYLKKYPAQQRKNIYFFSGEEQYELLKQEVPEVPKILATRKELKDCIPQYLAMLFSGSISKFCGKYALGIPTRYLKYTPGWSSGLFLAKAREAGLKIYVIEVDTKEDLKQVQNLPLDGIVTNRIELIGSLLKR</sequence>
<evidence type="ECO:0000256" key="1">
    <source>
        <dbReference type="SAM" id="Phobius"/>
    </source>
</evidence>
<dbReference type="GO" id="GO:0008081">
    <property type="term" value="F:phosphoric diester hydrolase activity"/>
    <property type="evidence" value="ECO:0007669"/>
    <property type="project" value="InterPro"/>
</dbReference>
<keyword evidence="1" id="KW-1133">Transmembrane helix</keyword>
<reference evidence="3" key="1">
    <citation type="submission" date="2019-10" db="EMBL/GenBank/DDBJ databases">
        <title>Draft genome sequece of Microseira wollei NIES-4236.</title>
        <authorList>
            <person name="Yamaguchi H."/>
            <person name="Suzuki S."/>
            <person name="Kawachi M."/>
        </authorList>
    </citation>
    <scope>NUCLEOTIDE SEQUENCE</scope>
    <source>
        <strain evidence="3">NIES-4236</strain>
    </source>
</reference>
<evidence type="ECO:0000313" key="3">
    <source>
        <dbReference type="EMBL" id="GET44209.1"/>
    </source>
</evidence>
<organism evidence="3 4">
    <name type="scientific">Microseira wollei NIES-4236</name>
    <dbReference type="NCBI Taxonomy" id="2530354"/>
    <lineage>
        <taxon>Bacteria</taxon>
        <taxon>Bacillati</taxon>
        <taxon>Cyanobacteriota</taxon>
        <taxon>Cyanophyceae</taxon>
        <taxon>Oscillatoriophycideae</taxon>
        <taxon>Aerosakkonematales</taxon>
        <taxon>Aerosakkonemataceae</taxon>
        <taxon>Microseira</taxon>
    </lineage>
</organism>
<accession>A0AAV3XNV1</accession>
<dbReference type="Gene3D" id="3.20.20.190">
    <property type="entry name" value="Phosphatidylinositol (PI) phosphodiesterase"/>
    <property type="match status" value="1"/>
</dbReference>
<name>A0AAV3XNV1_9CYAN</name>
<feature type="domain" description="GP-PDE" evidence="2">
    <location>
        <begin position="62"/>
        <end position="326"/>
    </location>
</feature>
<evidence type="ECO:0000259" key="2">
    <source>
        <dbReference type="PROSITE" id="PS51704"/>
    </source>
</evidence>
<dbReference type="InterPro" id="IPR017946">
    <property type="entry name" value="PLC-like_Pdiesterase_TIM-brl"/>
</dbReference>
<dbReference type="PANTHER" id="PTHR43805:SF1">
    <property type="entry name" value="GP-PDE DOMAIN-CONTAINING PROTEIN"/>
    <property type="match status" value="1"/>
</dbReference>